<dbReference type="SFLD" id="SFLDS00003">
    <property type="entry name" value="Haloacid_Dehalogenase"/>
    <property type="match status" value="1"/>
</dbReference>
<dbReference type="InterPro" id="IPR036412">
    <property type="entry name" value="HAD-like_sf"/>
</dbReference>
<protein>
    <submittedName>
        <fullName evidence="2">HAD-IA family hydrolase</fullName>
    </submittedName>
</protein>
<evidence type="ECO:0000313" key="2">
    <source>
        <dbReference type="EMBL" id="MDL2343866.1"/>
    </source>
</evidence>
<organism evidence="2 3">
    <name type="scientific">Deinococcus rhizophilus</name>
    <dbReference type="NCBI Taxonomy" id="3049544"/>
    <lineage>
        <taxon>Bacteria</taxon>
        <taxon>Thermotogati</taxon>
        <taxon>Deinococcota</taxon>
        <taxon>Deinococci</taxon>
        <taxon>Deinococcales</taxon>
        <taxon>Deinococcaceae</taxon>
        <taxon>Deinococcus</taxon>
    </lineage>
</organism>
<comment type="caution">
    <text evidence="2">The sequence shown here is derived from an EMBL/GenBank/DDBJ whole genome shotgun (WGS) entry which is preliminary data.</text>
</comment>
<dbReference type="Proteomes" id="UP001302059">
    <property type="component" value="Unassembled WGS sequence"/>
</dbReference>
<dbReference type="PANTHER" id="PTHR43316:SF3">
    <property type="entry name" value="HALOACID DEHALOGENASE, TYPE II (AFU_ORTHOLOGUE AFUA_2G07750)-RELATED"/>
    <property type="match status" value="1"/>
</dbReference>
<keyword evidence="1 2" id="KW-0378">Hydrolase</keyword>
<name>A0ABT7JFN4_9DEIO</name>
<keyword evidence="3" id="KW-1185">Reference proteome</keyword>
<dbReference type="RefSeq" id="WP_285522499.1">
    <property type="nucleotide sequence ID" value="NZ_JASNGB010000043.1"/>
</dbReference>
<reference evidence="2 3" key="1">
    <citation type="submission" date="2023-05" db="EMBL/GenBank/DDBJ databases">
        <authorList>
            <person name="Gao F."/>
        </authorList>
    </citation>
    <scope>NUCLEOTIDE SEQUENCE [LARGE SCALE GENOMIC DNA]</scope>
    <source>
        <strain evidence="2 3">MIMF12</strain>
    </source>
</reference>
<dbReference type="InterPro" id="IPR023214">
    <property type="entry name" value="HAD_sf"/>
</dbReference>
<dbReference type="InterPro" id="IPR006439">
    <property type="entry name" value="HAD-SF_hydro_IA"/>
</dbReference>
<dbReference type="EMBL" id="JASNGB010000043">
    <property type="protein sequence ID" value="MDL2343866.1"/>
    <property type="molecule type" value="Genomic_DNA"/>
</dbReference>
<dbReference type="Gene3D" id="3.40.50.1000">
    <property type="entry name" value="HAD superfamily/HAD-like"/>
    <property type="match status" value="1"/>
</dbReference>
<dbReference type="SFLD" id="SFLDG01129">
    <property type="entry name" value="C1.5:_HAD__Beta-PGM__Phosphata"/>
    <property type="match status" value="1"/>
</dbReference>
<dbReference type="InterPro" id="IPR051540">
    <property type="entry name" value="S-2-haloacid_dehalogenase"/>
</dbReference>
<dbReference type="Pfam" id="PF00702">
    <property type="entry name" value="Hydrolase"/>
    <property type="match status" value="1"/>
</dbReference>
<dbReference type="PANTHER" id="PTHR43316">
    <property type="entry name" value="HYDROLASE, HALOACID DELAHOGENASE-RELATED"/>
    <property type="match status" value="1"/>
</dbReference>
<accession>A0ABT7JFN4</accession>
<evidence type="ECO:0000256" key="1">
    <source>
        <dbReference type="ARBA" id="ARBA00022801"/>
    </source>
</evidence>
<dbReference type="PRINTS" id="PR00413">
    <property type="entry name" value="HADHALOGNASE"/>
</dbReference>
<sequence>MTTFPSGSSGRLPLRAVLFDRDDTLARTDPGVYREAALWAADRFGLEARETGRRMAAQWAAQAEAWWHLRSDEDEAAFWDTYRADLGRALGLTDEQARELMAAYPYERFMKPVEDARAVLEALRARGLKVGVLSNTLPSIGRTLEALGLADLVDVAVATCTVGVHKPEPGAFEFALDALGLPAAAVLFVDDRPENVEAARALGLRAALIDLGGQVPGALHRLPDVLGLVEESVEG</sequence>
<dbReference type="SUPFAM" id="SSF56784">
    <property type="entry name" value="HAD-like"/>
    <property type="match status" value="1"/>
</dbReference>
<dbReference type="NCBIfam" id="TIGR01509">
    <property type="entry name" value="HAD-SF-IA-v3"/>
    <property type="match status" value="1"/>
</dbReference>
<dbReference type="GO" id="GO:0016787">
    <property type="term" value="F:hydrolase activity"/>
    <property type="evidence" value="ECO:0007669"/>
    <property type="project" value="UniProtKB-KW"/>
</dbReference>
<gene>
    <name evidence="2" type="ORF">QOL99_06855</name>
</gene>
<evidence type="ECO:0000313" key="3">
    <source>
        <dbReference type="Proteomes" id="UP001302059"/>
    </source>
</evidence>
<proteinExistence type="predicted"/>